<evidence type="ECO:0000313" key="2">
    <source>
        <dbReference type="EMBL" id="URD75763.1"/>
    </source>
</evidence>
<dbReference type="GO" id="GO:0006361">
    <property type="term" value="P:transcription initiation at RNA polymerase I promoter"/>
    <property type="evidence" value="ECO:0007669"/>
    <property type="project" value="InterPro"/>
</dbReference>
<dbReference type="AlphaFoldDB" id="A0A9E7JC62"/>
<keyword evidence="2" id="KW-0648">Protein biosynthesis</keyword>
<organism evidence="2 3">
    <name type="scientific">Musa troglodytarum</name>
    <name type="common">fe'i banana</name>
    <dbReference type="NCBI Taxonomy" id="320322"/>
    <lineage>
        <taxon>Eukaryota</taxon>
        <taxon>Viridiplantae</taxon>
        <taxon>Streptophyta</taxon>
        <taxon>Embryophyta</taxon>
        <taxon>Tracheophyta</taxon>
        <taxon>Spermatophyta</taxon>
        <taxon>Magnoliopsida</taxon>
        <taxon>Liliopsida</taxon>
        <taxon>Zingiberales</taxon>
        <taxon>Musaceae</taxon>
        <taxon>Musa</taxon>
    </lineage>
</organism>
<dbReference type="OrthoDB" id="26970at2759"/>
<name>A0A9E7JC62_9LILI</name>
<keyword evidence="3" id="KW-1185">Reference proteome</keyword>
<dbReference type="GO" id="GO:0001042">
    <property type="term" value="F:RNA polymerase I core binding"/>
    <property type="evidence" value="ECO:0007669"/>
    <property type="project" value="TreeGrafter"/>
</dbReference>
<dbReference type="GO" id="GO:0001181">
    <property type="term" value="F:RNA polymerase I general transcription initiation factor activity"/>
    <property type="evidence" value="ECO:0007669"/>
    <property type="project" value="InterPro"/>
</dbReference>
<dbReference type="PANTHER" id="PTHR12790:SF0">
    <property type="entry name" value="RNA POLYMERASE I-SPECIFIC TRANSCRIPTION INITIATION FACTOR RRN3-RELATED"/>
    <property type="match status" value="1"/>
</dbReference>
<evidence type="ECO:0000256" key="1">
    <source>
        <dbReference type="ARBA" id="ARBA00010098"/>
    </source>
</evidence>
<reference evidence="2" key="1">
    <citation type="submission" date="2022-05" db="EMBL/GenBank/DDBJ databases">
        <title>The Musa troglodytarum L. genome provides insights into the mechanism of non-climacteric behaviour and enrichment of carotenoids.</title>
        <authorList>
            <person name="Wang J."/>
        </authorList>
    </citation>
    <scope>NUCLEOTIDE SEQUENCE</scope>
    <source>
        <tissue evidence="2">Leaf</tissue>
    </source>
</reference>
<gene>
    <name evidence="2" type="ORF">MUK42_09088</name>
</gene>
<dbReference type="Proteomes" id="UP001055439">
    <property type="component" value="Chromosome 1"/>
</dbReference>
<dbReference type="EMBL" id="CP097502">
    <property type="protein sequence ID" value="URD75763.1"/>
    <property type="molecule type" value="Genomic_DNA"/>
</dbReference>
<dbReference type="GO" id="GO:0005634">
    <property type="term" value="C:nucleus"/>
    <property type="evidence" value="ECO:0007669"/>
    <property type="project" value="TreeGrafter"/>
</dbReference>
<protein>
    <submittedName>
        <fullName evidence="2">RNA polymerase I specific transcription initiation factor</fullName>
    </submittedName>
</protein>
<dbReference type="Pfam" id="PF05327">
    <property type="entry name" value="RRN3"/>
    <property type="match status" value="1"/>
</dbReference>
<sequence>MCQESGGRSCSTCKFQLLKESSHRAGETRRTLILPRLHLSSRFEVARASSSAPRPAEFNPLRKQFLRPSPRIRLLAAGGKGFAEPGFATMGVELASNDLPIYEAEDGYLSDSEAFASVINVLDGVRMAPVLVAQSDRDQYDYLLSIVDPGKRMGPDEEALLATVLKALSGAVSKIDIVYHGSLLSNIFALCLWNYGVDARNALLELITTLAAVPDKFLDACLHMLVVNFLPPRRLRESISHSRWLTRKKEIHNELRMALHYITVIIPLAPMKLRNVIDKRMPRYTDPKDVIVLFVECMLGLENDEVGEFLGSTLLAKVVDLLTDLDVNITWEDILLEEHNKGIFEMELEEWDDDMDNVAKAGIKLPMENGILKGNAYADKLDGLMVIVCEHLKSRADSGHLLNVFETLSEIFRIAVLKLHKSKFAQFLMFYACSLDPDICGLKFAVLLTDIFVSKHEDPDSRMKAVSYLASYLARAKFISSSLVASILKRLVDWCFEYCQYQDSQEKRINPQAHRVFYSGCQAVMYILCFRMRTILDVSHLRQLLFHMPLVSILCHPNLDPLKVCLPSIVQEFLRQAKAGRLFKISIPYLDDNSLESEFSKAFGGIARLDMFFPFDPYLLKDSDRFMRPNFEFWSMVKTTYSNCNSEGEDEFDDLDAPDFPENNAHDDLDLDNNGDELEFSMNKMSITPNPTFQHPVITNFDRPSRMPARIRPSVSPPW</sequence>
<keyword evidence="2" id="KW-0396">Initiation factor</keyword>
<evidence type="ECO:0000313" key="3">
    <source>
        <dbReference type="Proteomes" id="UP001055439"/>
    </source>
</evidence>
<dbReference type="InterPro" id="IPR007991">
    <property type="entry name" value="RNA_pol_I_trans_ini_fac_RRN3"/>
</dbReference>
<dbReference type="GO" id="GO:0003743">
    <property type="term" value="F:translation initiation factor activity"/>
    <property type="evidence" value="ECO:0007669"/>
    <property type="project" value="UniProtKB-KW"/>
</dbReference>
<dbReference type="PANTHER" id="PTHR12790">
    <property type="entry name" value="TRANSCRIPTION INITIATION FACTOR IA RRN3"/>
    <property type="match status" value="1"/>
</dbReference>
<comment type="similarity">
    <text evidence="1">Belongs to the RRN3 family.</text>
</comment>
<proteinExistence type="inferred from homology"/>
<accession>A0A9E7JC62</accession>